<name>A0A9Q3X5I5_PSESX</name>
<reference evidence="2" key="1">
    <citation type="submission" date="2019-11" db="EMBL/GenBank/DDBJ databases">
        <title>Epiphytic Pseudomonas syringae from cherry orchards.</title>
        <authorList>
            <person name="Hulin M.T."/>
        </authorList>
    </citation>
    <scope>NUCLEOTIDE SEQUENCE</scope>
    <source>
        <strain evidence="2">PA-6-9A</strain>
    </source>
</reference>
<dbReference type="Proteomes" id="UP000814207">
    <property type="component" value="Unassembled WGS sequence"/>
</dbReference>
<evidence type="ECO:0000313" key="2">
    <source>
        <dbReference type="EMBL" id="MCF5063047.1"/>
    </source>
</evidence>
<comment type="caution">
    <text evidence="2">The sequence shown here is derived from an EMBL/GenBank/DDBJ whole genome shotgun (WGS) entry which is preliminary data.</text>
</comment>
<sequence>MTSSTEKTQTVIVSGSLIRITGKREHPICTESGSSILGMMGYFRQFPGFERHMTESASKGVKYAVFVGNQNVSEGDLDKPTGREVIRIVPVIAGAKRAGSLQTIVGVVLIAVATVMTGGFAGIAAGGGWGVVGAVGISMSVGGVMAMLSPQPKGLGTQDGANNRASYSFNGPVNTSVQGNPVPLLYGRMIVGSAVISAGIYSEDQM</sequence>
<feature type="transmembrane region" description="Helical" evidence="1">
    <location>
        <begin position="129"/>
        <end position="148"/>
    </location>
</feature>
<keyword evidence="1" id="KW-1133">Transmembrane helix</keyword>
<gene>
    <name evidence="2" type="ORF">GIW73_08860</name>
</gene>
<evidence type="ECO:0000256" key="1">
    <source>
        <dbReference type="SAM" id="Phobius"/>
    </source>
</evidence>
<accession>A0A9Q3X5I5</accession>
<dbReference type="AlphaFoldDB" id="A0A9Q3X5I5"/>
<organism evidence="2 3">
    <name type="scientific">Pseudomonas syringae</name>
    <dbReference type="NCBI Taxonomy" id="317"/>
    <lineage>
        <taxon>Bacteria</taxon>
        <taxon>Pseudomonadati</taxon>
        <taxon>Pseudomonadota</taxon>
        <taxon>Gammaproteobacteria</taxon>
        <taxon>Pseudomonadales</taxon>
        <taxon>Pseudomonadaceae</taxon>
        <taxon>Pseudomonas</taxon>
    </lineage>
</organism>
<keyword evidence="1" id="KW-0812">Transmembrane</keyword>
<dbReference type="EMBL" id="WKEU01000028">
    <property type="protein sequence ID" value="MCF5063047.1"/>
    <property type="molecule type" value="Genomic_DNA"/>
</dbReference>
<feature type="transmembrane region" description="Helical" evidence="1">
    <location>
        <begin position="104"/>
        <end position="123"/>
    </location>
</feature>
<keyword evidence="1" id="KW-0472">Membrane</keyword>
<protein>
    <submittedName>
        <fullName evidence="2">Tail assembly protein</fullName>
    </submittedName>
</protein>
<proteinExistence type="predicted"/>
<evidence type="ECO:0000313" key="3">
    <source>
        <dbReference type="Proteomes" id="UP000814207"/>
    </source>
</evidence>